<dbReference type="PANTHER" id="PTHR33164">
    <property type="entry name" value="TRANSCRIPTIONAL REGULATOR, MARR FAMILY"/>
    <property type="match status" value="1"/>
</dbReference>
<dbReference type="OrthoDB" id="3254893at2"/>
<sequence>MDTETLFHKFRHISRLMKPRGRRGGQPGGPGRGFGTGPGGRHYGEPQVADPTRGQGRIIAALKLQDAVPTKDLAYILGMRVASLNELLGKLERAELITREPSEADKRVILIKLTEEGRSTEQFKPQRPDAFSTLSEEEQEQLGEYLDRIIEHLESQLGDADEAPDEDFERWSEQARARMGEENFARWMSRMSEYEPEGYAGMYSRRFGGPGRGGHGHEGHGRGHGHGYGREHH</sequence>
<protein>
    <submittedName>
        <fullName evidence="6">MarR family transcriptional regulator</fullName>
    </submittedName>
</protein>
<dbReference type="InterPro" id="IPR023187">
    <property type="entry name" value="Tscrpt_reg_MarR-type_CS"/>
</dbReference>
<evidence type="ECO:0000259" key="5">
    <source>
        <dbReference type="PROSITE" id="PS50995"/>
    </source>
</evidence>
<keyword evidence="3" id="KW-0804">Transcription</keyword>
<dbReference type="InterPro" id="IPR036390">
    <property type="entry name" value="WH_DNA-bd_sf"/>
</dbReference>
<dbReference type="InterPro" id="IPR039422">
    <property type="entry name" value="MarR/SlyA-like"/>
</dbReference>
<keyword evidence="2" id="KW-0238">DNA-binding</keyword>
<gene>
    <name evidence="6" type="ORF">F8O05_01115</name>
</gene>
<evidence type="ECO:0000313" key="7">
    <source>
        <dbReference type="Proteomes" id="UP000433493"/>
    </source>
</evidence>
<evidence type="ECO:0000256" key="3">
    <source>
        <dbReference type="ARBA" id="ARBA00023163"/>
    </source>
</evidence>
<feature type="region of interest" description="Disordered" evidence="4">
    <location>
        <begin position="18"/>
        <end position="51"/>
    </location>
</feature>
<evidence type="ECO:0000256" key="1">
    <source>
        <dbReference type="ARBA" id="ARBA00023015"/>
    </source>
</evidence>
<dbReference type="Gene3D" id="1.10.10.10">
    <property type="entry name" value="Winged helix-like DNA-binding domain superfamily/Winged helix DNA-binding domain"/>
    <property type="match status" value="1"/>
</dbReference>
<name>A0A7J5BF62_9MICO</name>
<dbReference type="GO" id="GO:0003677">
    <property type="term" value="F:DNA binding"/>
    <property type="evidence" value="ECO:0007669"/>
    <property type="project" value="UniProtKB-KW"/>
</dbReference>
<dbReference type="GO" id="GO:0003700">
    <property type="term" value="F:DNA-binding transcription factor activity"/>
    <property type="evidence" value="ECO:0007669"/>
    <property type="project" value="InterPro"/>
</dbReference>
<evidence type="ECO:0000256" key="4">
    <source>
        <dbReference type="SAM" id="MobiDB-lite"/>
    </source>
</evidence>
<accession>A0A7J5BF62</accession>
<dbReference type="RefSeq" id="WP_158050914.1">
    <property type="nucleotide sequence ID" value="NZ_WBKB01000001.1"/>
</dbReference>
<dbReference type="AlphaFoldDB" id="A0A7J5BF62"/>
<dbReference type="PANTHER" id="PTHR33164:SF43">
    <property type="entry name" value="HTH-TYPE TRANSCRIPTIONAL REPRESSOR YETL"/>
    <property type="match status" value="1"/>
</dbReference>
<feature type="compositionally biased region" description="Gly residues" evidence="4">
    <location>
        <begin position="24"/>
        <end position="41"/>
    </location>
</feature>
<dbReference type="InterPro" id="IPR000835">
    <property type="entry name" value="HTH_MarR-typ"/>
</dbReference>
<keyword evidence="7" id="KW-1185">Reference proteome</keyword>
<dbReference type="PROSITE" id="PS50995">
    <property type="entry name" value="HTH_MARR_2"/>
    <property type="match status" value="1"/>
</dbReference>
<dbReference type="SUPFAM" id="SSF46785">
    <property type="entry name" value="Winged helix' DNA-binding domain"/>
    <property type="match status" value="1"/>
</dbReference>
<dbReference type="EMBL" id="WBKB01000001">
    <property type="protein sequence ID" value="KAB1644901.1"/>
    <property type="molecule type" value="Genomic_DNA"/>
</dbReference>
<feature type="region of interest" description="Disordered" evidence="4">
    <location>
        <begin position="210"/>
        <end position="233"/>
    </location>
</feature>
<comment type="caution">
    <text evidence="6">The sequence shown here is derived from an EMBL/GenBank/DDBJ whole genome shotgun (WGS) entry which is preliminary data.</text>
</comment>
<dbReference type="InterPro" id="IPR036388">
    <property type="entry name" value="WH-like_DNA-bd_sf"/>
</dbReference>
<evidence type="ECO:0000256" key="2">
    <source>
        <dbReference type="ARBA" id="ARBA00023125"/>
    </source>
</evidence>
<dbReference type="SMART" id="SM00347">
    <property type="entry name" value="HTH_MARR"/>
    <property type="match status" value="1"/>
</dbReference>
<organism evidence="6 7">
    <name type="scientific">Gulosibacter chungangensis</name>
    <dbReference type="NCBI Taxonomy" id="979746"/>
    <lineage>
        <taxon>Bacteria</taxon>
        <taxon>Bacillati</taxon>
        <taxon>Actinomycetota</taxon>
        <taxon>Actinomycetes</taxon>
        <taxon>Micrococcales</taxon>
        <taxon>Microbacteriaceae</taxon>
        <taxon>Gulosibacter</taxon>
    </lineage>
</organism>
<feature type="domain" description="HTH marR-type" evidence="5">
    <location>
        <begin position="3"/>
        <end position="151"/>
    </location>
</feature>
<dbReference type="Proteomes" id="UP000433493">
    <property type="component" value="Unassembled WGS sequence"/>
</dbReference>
<dbReference type="GO" id="GO:0006950">
    <property type="term" value="P:response to stress"/>
    <property type="evidence" value="ECO:0007669"/>
    <property type="project" value="TreeGrafter"/>
</dbReference>
<evidence type="ECO:0000313" key="6">
    <source>
        <dbReference type="EMBL" id="KAB1644901.1"/>
    </source>
</evidence>
<dbReference type="Pfam" id="PF01047">
    <property type="entry name" value="MarR"/>
    <property type="match status" value="1"/>
</dbReference>
<keyword evidence="1" id="KW-0805">Transcription regulation</keyword>
<dbReference type="PROSITE" id="PS01117">
    <property type="entry name" value="HTH_MARR_1"/>
    <property type="match status" value="1"/>
</dbReference>
<reference evidence="6 7" key="1">
    <citation type="submission" date="2019-09" db="EMBL/GenBank/DDBJ databases">
        <title>Phylogeny of genus Pseudoclavibacter and closely related genus.</title>
        <authorList>
            <person name="Li Y."/>
        </authorList>
    </citation>
    <scope>NUCLEOTIDE SEQUENCE [LARGE SCALE GENOMIC DNA]</scope>
    <source>
        <strain evidence="6 7">KCTC 13959</strain>
    </source>
</reference>
<proteinExistence type="predicted"/>